<feature type="chain" id="PRO_5035917698" description="Secreted protein" evidence="1">
    <location>
        <begin position="17"/>
        <end position="90"/>
    </location>
</feature>
<gene>
    <name evidence="2" type="ORF">BT93_L0474</name>
</gene>
<comment type="caution">
    <text evidence="2">The sequence shown here is derived from an EMBL/GenBank/DDBJ whole genome shotgun (WGS) entry which is preliminary data.</text>
</comment>
<accession>A0A8T0CPV8</accession>
<organism evidence="2 3">
    <name type="scientific">Corymbia citriodora subsp. variegata</name>
    <dbReference type="NCBI Taxonomy" id="360336"/>
    <lineage>
        <taxon>Eukaryota</taxon>
        <taxon>Viridiplantae</taxon>
        <taxon>Streptophyta</taxon>
        <taxon>Embryophyta</taxon>
        <taxon>Tracheophyta</taxon>
        <taxon>Spermatophyta</taxon>
        <taxon>Magnoliopsida</taxon>
        <taxon>eudicotyledons</taxon>
        <taxon>Gunneridae</taxon>
        <taxon>Pentapetalae</taxon>
        <taxon>rosids</taxon>
        <taxon>malvids</taxon>
        <taxon>Myrtales</taxon>
        <taxon>Myrtaceae</taxon>
        <taxon>Myrtoideae</taxon>
        <taxon>Eucalypteae</taxon>
        <taxon>Corymbia</taxon>
    </lineage>
</organism>
<evidence type="ECO:0008006" key="4">
    <source>
        <dbReference type="Google" id="ProtNLM"/>
    </source>
</evidence>
<evidence type="ECO:0000313" key="2">
    <source>
        <dbReference type="EMBL" id="KAF7849613.1"/>
    </source>
</evidence>
<proteinExistence type="predicted"/>
<evidence type="ECO:0000256" key="1">
    <source>
        <dbReference type="SAM" id="SignalP"/>
    </source>
</evidence>
<dbReference type="AlphaFoldDB" id="A0A8T0CPV8"/>
<keyword evidence="3" id="KW-1185">Reference proteome</keyword>
<feature type="signal peptide" evidence="1">
    <location>
        <begin position="1"/>
        <end position="16"/>
    </location>
</feature>
<dbReference type="EMBL" id="MU089738">
    <property type="protein sequence ID" value="KAF7849613.1"/>
    <property type="molecule type" value="Genomic_DNA"/>
</dbReference>
<evidence type="ECO:0000313" key="3">
    <source>
        <dbReference type="Proteomes" id="UP000806378"/>
    </source>
</evidence>
<keyword evidence="1" id="KW-0732">Signal</keyword>
<reference evidence="2" key="1">
    <citation type="submission" date="2020-05" db="EMBL/GenBank/DDBJ databases">
        <title>WGS assembly of Corymbia citriodora subspecies variegata.</title>
        <authorList>
            <person name="Barry K."/>
            <person name="Hundley H."/>
            <person name="Shu S."/>
            <person name="Jenkins J."/>
            <person name="Grimwood J."/>
            <person name="Baten A."/>
        </authorList>
    </citation>
    <scope>NUCLEOTIDE SEQUENCE</scope>
    <source>
        <strain evidence="2">CV2-018</strain>
    </source>
</reference>
<dbReference type="Gramene" id="rna-gnl|WGS:JABURB|Cocit.L0474.1">
    <property type="protein sequence ID" value="cds-KAF7849613.1"/>
    <property type="gene ID" value="gene-BT93_L0474"/>
</dbReference>
<sequence length="90" mass="10670">MYILLPIFSLSLACFSFEPRFDPLLSINCRFCKQRRESHTFQRMSLILQRVMSITYQASTDQTCEETLIQRLSNKFNRTSFKFLRNCSAT</sequence>
<dbReference type="Proteomes" id="UP000806378">
    <property type="component" value="Unassembled WGS sequence"/>
</dbReference>
<name>A0A8T0CPV8_CORYI</name>
<protein>
    <recommendedName>
        <fullName evidence="4">Secreted protein</fullName>
    </recommendedName>
</protein>